<feature type="compositionally biased region" description="Basic and acidic residues" evidence="10">
    <location>
        <begin position="788"/>
        <end position="803"/>
    </location>
</feature>
<dbReference type="InterPro" id="IPR013581">
    <property type="entry name" value="PDR_assoc"/>
</dbReference>
<feature type="transmembrane region" description="Helical" evidence="11">
    <location>
        <begin position="553"/>
        <end position="576"/>
    </location>
</feature>
<dbReference type="CDD" id="cd03233">
    <property type="entry name" value="ABCG_PDR_domain1"/>
    <property type="match status" value="1"/>
</dbReference>
<dbReference type="EMBL" id="WHWC01000001">
    <property type="protein sequence ID" value="KAG8391762.1"/>
    <property type="molecule type" value="Genomic_DNA"/>
</dbReference>
<dbReference type="GO" id="GO:0005886">
    <property type="term" value="C:plasma membrane"/>
    <property type="evidence" value="ECO:0007669"/>
    <property type="project" value="UniProtKB-ARBA"/>
</dbReference>
<dbReference type="PANTHER" id="PTHR19241">
    <property type="entry name" value="ATP-BINDING CASSETTE TRANSPORTER"/>
    <property type="match status" value="1"/>
</dbReference>
<dbReference type="Gene3D" id="3.40.50.300">
    <property type="entry name" value="P-loop containing nucleotide triphosphate hydrolases"/>
    <property type="match status" value="2"/>
</dbReference>
<dbReference type="InterPro" id="IPR027417">
    <property type="entry name" value="P-loop_NTPase"/>
</dbReference>
<evidence type="ECO:0000256" key="7">
    <source>
        <dbReference type="ARBA" id="ARBA00022840"/>
    </source>
</evidence>
<evidence type="ECO:0000256" key="9">
    <source>
        <dbReference type="ARBA" id="ARBA00023136"/>
    </source>
</evidence>
<keyword evidence="5" id="KW-0677">Repeat</keyword>
<keyword evidence="8 11" id="KW-1133">Transmembrane helix</keyword>
<evidence type="ECO:0000256" key="10">
    <source>
        <dbReference type="SAM" id="MobiDB-lite"/>
    </source>
</evidence>
<reference evidence="13" key="1">
    <citation type="submission" date="2019-10" db="EMBL/GenBank/DDBJ databases">
        <authorList>
            <person name="Zhang R."/>
            <person name="Pan Y."/>
            <person name="Wang J."/>
            <person name="Ma R."/>
            <person name="Yu S."/>
        </authorList>
    </citation>
    <scope>NUCLEOTIDE SEQUENCE</scope>
    <source>
        <strain evidence="13">LA-IB0</strain>
        <tissue evidence="13">Leaf</tissue>
    </source>
</reference>
<gene>
    <name evidence="13" type="ORF">BUALT_Bualt01G0220700</name>
</gene>
<evidence type="ECO:0000256" key="4">
    <source>
        <dbReference type="ARBA" id="ARBA00022692"/>
    </source>
</evidence>
<dbReference type="SUPFAM" id="SSF81383">
    <property type="entry name" value="F-box domain"/>
    <property type="match status" value="1"/>
</dbReference>
<keyword evidence="6" id="KW-0547">Nucleotide-binding</keyword>
<feature type="domain" description="ABC transporter" evidence="12">
    <location>
        <begin position="170"/>
        <end position="442"/>
    </location>
</feature>
<dbReference type="Pfam" id="PF01061">
    <property type="entry name" value="ABC2_membrane"/>
    <property type="match status" value="2"/>
</dbReference>
<feature type="transmembrane region" description="Helical" evidence="11">
    <location>
        <begin position="743"/>
        <end position="766"/>
    </location>
</feature>
<dbReference type="PROSITE" id="PS50893">
    <property type="entry name" value="ABC_TRANSPORTER_2"/>
    <property type="match status" value="2"/>
</dbReference>
<feature type="transmembrane region" description="Helical" evidence="11">
    <location>
        <begin position="588"/>
        <end position="612"/>
    </location>
</feature>
<dbReference type="GO" id="GO:0016887">
    <property type="term" value="F:ATP hydrolysis activity"/>
    <property type="evidence" value="ECO:0007669"/>
    <property type="project" value="InterPro"/>
</dbReference>
<feature type="region of interest" description="Disordered" evidence="10">
    <location>
        <begin position="788"/>
        <end position="816"/>
    </location>
</feature>
<dbReference type="FunFam" id="3.40.50.300:FF:000179">
    <property type="entry name" value="ABC transporter G family member 34"/>
    <property type="match status" value="1"/>
</dbReference>
<evidence type="ECO:0000256" key="6">
    <source>
        <dbReference type="ARBA" id="ARBA00022741"/>
    </source>
</evidence>
<feature type="transmembrane region" description="Helical" evidence="11">
    <location>
        <begin position="660"/>
        <end position="682"/>
    </location>
</feature>
<dbReference type="Pfam" id="PF19055">
    <property type="entry name" value="ABC2_membrane_7"/>
    <property type="match status" value="1"/>
</dbReference>
<keyword evidence="9 11" id="KW-0472">Membrane</keyword>
<dbReference type="InterPro" id="IPR013525">
    <property type="entry name" value="ABC2_TM"/>
</dbReference>
<keyword evidence="14" id="KW-1185">Reference proteome</keyword>
<protein>
    <recommendedName>
        <fullName evidence="12">ABC transporter domain-containing protein</fullName>
    </recommendedName>
</protein>
<evidence type="ECO:0000313" key="14">
    <source>
        <dbReference type="Proteomes" id="UP000826271"/>
    </source>
</evidence>
<dbReference type="SUPFAM" id="SSF52540">
    <property type="entry name" value="P-loop containing nucleoside triphosphate hydrolases"/>
    <property type="match status" value="2"/>
</dbReference>
<evidence type="ECO:0000256" key="2">
    <source>
        <dbReference type="ARBA" id="ARBA00006012"/>
    </source>
</evidence>
<evidence type="ECO:0000256" key="8">
    <source>
        <dbReference type="ARBA" id="ARBA00022989"/>
    </source>
</evidence>
<dbReference type="InterPro" id="IPR034001">
    <property type="entry name" value="ABCG_PDR_1"/>
</dbReference>
<feature type="domain" description="ABC transporter" evidence="12">
    <location>
        <begin position="827"/>
        <end position="1079"/>
    </location>
</feature>
<dbReference type="Proteomes" id="UP000826271">
    <property type="component" value="Unassembled WGS sequence"/>
</dbReference>
<feature type="transmembrane region" description="Helical" evidence="11">
    <location>
        <begin position="632"/>
        <end position="653"/>
    </location>
</feature>
<feature type="transmembrane region" description="Helical" evidence="11">
    <location>
        <begin position="1173"/>
        <end position="1191"/>
    </location>
</feature>
<dbReference type="CDD" id="cd03232">
    <property type="entry name" value="ABCG_PDR_domain2"/>
    <property type="match status" value="1"/>
</dbReference>
<evidence type="ECO:0000256" key="5">
    <source>
        <dbReference type="ARBA" id="ARBA00022737"/>
    </source>
</evidence>
<evidence type="ECO:0000256" key="1">
    <source>
        <dbReference type="ARBA" id="ARBA00004141"/>
    </source>
</evidence>
<proteinExistence type="inferred from homology"/>
<keyword evidence="7" id="KW-0067">ATP-binding</keyword>
<comment type="subcellular location">
    <subcellularLocation>
        <location evidence="1">Membrane</location>
        <topology evidence="1">Multi-pass membrane protein</topology>
    </subcellularLocation>
</comment>
<keyword evidence="3" id="KW-0813">Transport</keyword>
<feature type="transmembrane region" description="Helical" evidence="11">
    <location>
        <begin position="518"/>
        <end position="541"/>
    </location>
</feature>
<dbReference type="GO" id="GO:0005524">
    <property type="term" value="F:ATP binding"/>
    <property type="evidence" value="ECO:0007669"/>
    <property type="project" value="UniProtKB-KW"/>
</dbReference>
<evidence type="ECO:0000256" key="11">
    <source>
        <dbReference type="SAM" id="Phobius"/>
    </source>
</evidence>
<dbReference type="InterPro" id="IPR003593">
    <property type="entry name" value="AAA+_ATPase"/>
</dbReference>
<evidence type="ECO:0000313" key="13">
    <source>
        <dbReference type="EMBL" id="KAG8391762.1"/>
    </source>
</evidence>
<feature type="transmembrane region" description="Helical" evidence="11">
    <location>
        <begin position="1316"/>
        <end position="1336"/>
    </location>
</feature>
<dbReference type="FunFam" id="3.40.50.300:FF:000157">
    <property type="entry name" value="ABC transporter G family member 34"/>
    <property type="match status" value="1"/>
</dbReference>
<evidence type="ECO:0000259" key="12">
    <source>
        <dbReference type="PROSITE" id="PS50893"/>
    </source>
</evidence>
<dbReference type="InterPro" id="IPR043926">
    <property type="entry name" value="ABCG_dom"/>
</dbReference>
<feature type="transmembrane region" description="Helical" evidence="11">
    <location>
        <begin position="1248"/>
        <end position="1274"/>
    </location>
</feature>
<comment type="caution">
    <text evidence="13">The sequence shown here is derived from an EMBL/GenBank/DDBJ whole genome shotgun (WGS) entry which is preliminary data.</text>
</comment>
<accession>A0AAV6YGX0</accession>
<dbReference type="GO" id="GO:0140359">
    <property type="term" value="F:ABC-type transporter activity"/>
    <property type="evidence" value="ECO:0007669"/>
    <property type="project" value="InterPro"/>
</dbReference>
<feature type="transmembrane region" description="Helical" evidence="11">
    <location>
        <begin position="1286"/>
        <end position="1310"/>
    </location>
</feature>
<dbReference type="InterPro" id="IPR034003">
    <property type="entry name" value="ABCG_PDR_2"/>
</dbReference>
<keyword evidence="4 11" id="KW-0812">Transmembrane</keyword>
<sequence>MDQFIGRDEIESFREELSEIGRSLRSSFQRRGSSFRSNSALSSSSDVKLDEEVLSQWTAIDRLPTFERLRSSLFDENENGKSNGKRVVDVTKIGAPERHLFIEKLIKHIEHDNLKLLHKMRKRIDKVGVKLPTIEVRYTNLSVEAECEVVYGKPLPTLWNSMKSILLDMTRLPGLPSQVAHIDIIKDVSGIIKPGRMTLLLGPPGCGKTTLLKALSGNLDKSLKVSGDILYNGYKFDEFVPQKTSAYISQYDLHIPEMTVRETLDFSSRCQGIGSRAEIMAELTRREKEAKIVPDPDIDTYMKAISVEGQKTTLQTDYVLKILGLDICADTLFGDAMRIGISGGQKKRLTTGEMIVGPTKALFMDEISNGLDSSTTYQIICCLQQLAHITNATILVSLLQPAPETFDLFDDIILIGEGKIVYHGPRNDALDFFSTCGFKCPERKGTQQSYRYMSVDMFSRKYKESPYGKKLSEELCMPIDKSKSHKNAISFSVYSLPKWTLFRACMSREFLLMKRNSFIYIFKSVQLVITASITMTVFLRTQMGVDLVHANNYFGALFFSLVILLIDGMPELAMTVARLPVFYKQRDLYFYPAWAYAIPATILKIPLSLLEAVVWTSLTYYVIGFTPEAGRFFRQMVVIFAAHMATISMFRFLASIFRSVVASTTAGSVAILFVMLFSGFIIPRPSMPVWLKWAFWVSPLSYGEIGLSANEFLAPRWQNELSGNTTIGHQTLEDHGLNFGGNLFWLSIGAMFAFTLLFNIGFTLALSFMKSSGSRAIISSEQLSKLQKSKEQDNIDQAEERSKTSPPSNTEKTHKDRMVLPFKPLSIVFQDVQYYVETPTAMKERGFTNKKLQLLCDITGAFMPGVLTALMGVSGAGKTTLLDVLSGRKTSGIMEGEIKIGGYPKVQTTFARISGYCEQTDIHSPQITVEESVIFSAWLRLHPHIDPETKYKFVKEVLETIELDGIKDALVGFPGVDGLSTEQRKRLTIAVELVANPSIIFMDEPTTGLDARAAAIVMRAVKNIANTGRTIVCTIHQPSIDIFEAFDELLLLKAGGRMIYCGPLGQHSSTVIEYFEGISGVPKIRDNYNPATWMLEVTSTSSEAELGVDFGQIYKNSSLHKNNKELVMKLSTPPSGSQDLHFPSQYSQDGWGQFKTCLWKHHWSYWRSPSYNLMRSLHMLFAAFIFGILFWDQGKKINNQQSLFTLLGSMYSSTLFCGINNSSSVLPYVSTERTVLYREKFAGMYASWAYSASQVIIEIPYLLAQAIAFTIITYPMIGYYWSAYKVFWYFYAMFCTLLYFTYLGMLLVSITPSFPVAAISQSTFYTMFNLFAGFLIPRPVSRMKTPINILEYLGTDLGVNILTRLDDPSELACASAVARFWRNFVITNGLFKQFCLKMFPQLHNMSGIVETKATKTNNSNNEWIIVERDHKVFAYLLEAVSRAKIHPRLFKQKKCIATSTNSYRDEDDHKSAYSGSKRGAPPISSPGQSDPNIIEIITYKMGSDISIISDIGIRLSKEDWEEGCPLCSAKSVRIRTGHAKSQKLRLWAPDEYNFVWTYISPEFPLKKESCMQIFELPEPVLCVGGILQMELLGRVHRRRDTNPLFYKCMGEVELLGFPMESQFNIEFLKPYCGEFLLKYRPECFSNDE</sequence>
<name>A0AAV6YGX0_9LAMI</name>
<comment type="similarity">
    <text evidence="2">Belongs to the ABC transporter superfamily. ABCG family. PDR (TC 3.A.1.205) subfamily.</text>
</comment>
<dbReference type="InterPro" id="IPR003439">
    <property type="entry name" value="ABC_transporter-like_ATP-bd"/>
</dbReference>
<dbReference type="Pfam" id="PF08370">
    <property type="entry name" value="PDR_assoc"/>
    <property type="match status" value="1"/>
</dbReference>
<organism evidence="13 14">
    <name type="scientific">Buddleja alternifolia</name>
    <dbReference type="NCBI Taxonomy" id="168488"/>
    <lineage>
        <taxon>Eukaryota</taxon>
        <taxon>Viridiplantae</taxon>
        <taxon>Streptophyta</taxon>
        <taxon>Embryophyta</taxon>
        <taxon>Tracheophyta</taxon>
        <taxon>Spermatophyta</taxon>
        <taxon>Magnoliopsida</taxon>
        <taxon>eudicotyledons</taxon>
        <taxon>Gunneridae</taxon>
        <taxon>Pentapetalae</taxon>
        <taxon>asterids</taxon>
        <taxon>lamiids</taxon>
        <taxon>Lamiales</taxon>
        <taxon>Scrophulariaceae</taxon>
        <taxon>Buddlejeae</taxon>
        <taxon>Buddleja</taxon>
    </lineage>
</organism>
<dbReference type="SMART" id="SM00382">
    <property type="entry name" value="AAA"/>
    <property type="match status" value="2"/>
</dbReference>
<evidence type="ECO:0000256" key="3">
    <source>
        <dbReference type="ARBA" id="ARBA00022448"/>
    </source>
</evidence>
<dbReference type="InterPro" id="IPR036047">
    <property type="entry name" value="F-box-like_dom_sf"/>
</dbReference>
<feature type="region of interest" description="Disordered" evidence="10">
    <location>
        <begin position="1461"/>
        <end position="1489"/>
    </location>
</feature>
<dbReference type="Pfam" id="PF00005">
    <property type="entry name" value="ABC_tran"/>
    <property type="match status" value="2"/>
</dbReference>